<dbReference type="AlphaFoldDB" id="A0A9N8HSC2"/>
<comment type="caution">
    <text evidence="2">The sequence shown here is derived from an EMBL/GenBank/DDBJ whole genome shotgun (WGS) entry which is preliminary data.</text>
</comment>
<feature type="region of interest" description="Disordered" evidence="1">
    <location>
        <begin position="25"/>
        <end position="85"/>
    </location>
</feature>
<gene>
    <name evidence="2" type="ORF">SEMRO_1700_G292110.1</name>
</gene>
<proteinExistence type="predicted"/>
<feature type="compositionally biased region" description="Basic residues" evidence="1">
    <location>
        <begin position="68"/>
        <end position="85"/>
    </location>
</feature>
<evidence type="ECO:0000256" key="1">
    <source>
        <dbReference type="SAM" id="MobiDB-lite"/>
    </source>
</evidence>
<organism evidence="2 3">
    <name type="scientific">Seminavis robusta</name>
    <dbReference type="NCBI Taxonomy" id="568900"/>
    <lineage>
        <taxon>Eukaryota</taxon>
        <taxon>Sar</taxon>
        <taxon>Stramenopiles</taxon>
        <taxon>Ochrophyta</taxon>
        <taxon>Bacillariophyta</taxon>
        <taxon>Bacillariophyceae</taxon>
        <taxon>Bacillariophycidae</taxon>
        <taxon>Naviculales</taxon>
        <taxon>Naviculaceae</taxon>
        <taxon>Seminavis</taxon>
    </lineage>
</organism>
<keyword evidence="3" id="KW-1185">Reference proteome</keyword>
<name>A0A9N8HSC2_9STRA</name>
<evidence type="ECO:0000313" key="3">
    <source>
        <dbReference type="Proteomes" id="UP001153069"/>
    </source>
</evidence>
<sequence length="85" mass="9829">MNLLKALRCAVPRVEDDVPELEIEVLSQASSSSHNDTGKTRKHKKPKEERAMAPQSPHPTEEEIARQVRSRRRRHGRRRGAHQLF</sequence>
<accession>A0A9N8HSC2</accession>
<evidence type="ECO:0000313" key="2">
    <source>
        <dbReference type="EMBL" id="CAB9525608.1"/>
    </source>
</evidence>
<dbReference type="Proteomes" id="UP001153069">
    <property type="component" value="Unassembled WGS sequence"/>
</dbReference>
<protein>
    <submittedName>
        <fullName evidence="2">Uncharacterized protein</fullName>
    </submittedName>
</protein>
<dbReference type="EMBL" id="CAICTM010001698">
    <property type="protein sequence ID" value="CAB9525608.1"/>
    <property type="molecule type" value="Genomic_DNA"/>
</dbReference>
<reference evidence="2" key="1">
    <citation type="submission" date="2020-06" db="EMBL/GenBank/DDBJ databases">
        <authorList>
            <consortium name="Plant Systems Biology data submission"/>
        </authorList>
    </citation>
    <scope>NUCLEOTIDE SEQUENCE</scope>
    <source>
        <strain evidence="2">D6</strain>
    </source>
</reference>